<feature type="compositionally biased region" description="Basic residues" evidence="9">
    <location>
        <begin position="89"/>
        <end position="98"/>
    </location>
</feature>
<dbReference type="InterPro" id="IPR028094">
    <property type="entry name" value="RTC4_C"/>
</dbReference>
<dbReference type="AlphaFoldDB" id="A0A077WBM2"/>
<evidence type="ECO:0000256" key="5">
    <source>
        <dbReference type="ARBA" id="ARBA00015162"/>
    </source>
</evidence>
<dbReference type="InterPro" id="IPR039024">
    <property type="entry name" value="RTC4"/>
</dbReference>
<feature type="compositionally biased region" description="Acidic residues" evidence="9">
    <location>
        <begin position="451"/>
        <end position="463"/>
    </location>
</feature>
<proteinExistence type="inferred from homology"/>
<evidence type="ECO:0000256" key="2">
    <source>
        <dbReference type="ARBA" id="ARBA00004123"/>
    </source>
</evidence>
<evidence type="ECO:0000259" key="10">
    <source>
        <dbReference type="SMART" id="SM01312"/>
    </source>
</evidence>
<dbReference type="SMART" id="SM01312">
    <property type="entry name" value="RTC4"/>
    <property type="match status" value="1"/>
</dbReference>
<evidence type="ECO:0000256" key="6">
    <source>
        <dbReference type="ARBA" id="ARBA00022490"/>
    </source>
</evidence>
<sequence length="463" mass="52481">MPKPSLQKPDDKAIESLNTILQPDTIRTAKATKHVIQQPSKVQTTYGSRGTKGLARYSRRNNKRDASSSKRSASSDDSADAFQEDGPPRVKRARRRNNDRRQTSDQPDTIPTLFVGSVSINELSSAKANSAKNKADVEEKHKLFDDLSRQSSQLESADDADSKEDVAPKYVCPYCNEVFPPGEMTDRLKRALKMIKQKDEAYAEQEIENRMKRVTGKHKELLKKQMKVKRPVDGLEQHFFCRLHRAELIVRKEGRAKNYPEEIRFNDIHSRLERLRGELEKIFRQEKKSRFRDIALKAYEEMGKNKARSTLGVMARVDNIMTGYYGSKGSAVIQDALSTMFLHTGILTNALTTPQLPLEYLQQVLVPEAALVLIRQDLFNADAKGRPKARFPTSEELARYNEKAEQVLKDSTEFGKLVHMAENEIIADFSDQSLNKISLTDDESTSSSSSSEEDSDDSDFQSK</sequence>
<keyword evidence="6" id="KW-0963">Cytoplasm</keyword>
<feature type="compositionally biased region" description="Polar residues" evidence="9">
    <location>
        <begin position="35"/>
        <end position="48"/>
    </location>
</feature>
<dbReference type="GO" id="GO:0005737">
    <property type="term" value="C:cytoplasm"/>
    <property type="evidence" value="ECO:0007669"/>
    <property type="project" value="UniProtKB-SubCell"/>
</dbReference>
<dbReference type="Pfam" id="PF14474">
    <property type="entry name" value="RTC4"/>
    <property type="match status" value="1"/>
</dbReference>
<keyword evidence="8" id="KW-0175">Coiled coil</keyword>
<protein>
    <recommendedName>
        <fullName evidence="5">Restriction of telomere capping protein 4</fullName>
    </recommendedName>
</protein>
<dbReference type="OrthoDB" id="128308at2759"/>
<feature type="domain" description="Restriction of telomere capping protein 4 C-terminal" evidence="10">
    <location>
        <begin position="282"/>
        <end position="421"/>
    </location>
</feature>
<accession>A0A077WBM2</accession>
<dbReference type="PANTHER" id="PTHR41391:SF1">
    <property type="entry name" value="RESTRICTION OF TELOMERE CAPPING PROTEIN 4"/>
    <property type="match status" value="1"/>
</dbReference>
<evidence type="ECO:0000256" key="7">
    <source>
        <dbReference type="ARBA" id="ARBA00023242"/>
    </source>
</evidence>
<evidence type="ECO:0000256" key="8">
    <source>
        <dbReference type="SAM" id="Coils"/>
    </source>
</evidence>
<evidence type="ECO:0000256" key="1">
    <source>
        <dbReference type="ARBA" id="ARBA00002738"/>
    </source>
</evidence>
<dbReference type="PANTHER" id="PTHR41391">
    <property type="entry name" value="RESTRICTION OF TELOMERE CAPPING PROTEIN 4"/>
    <property type="match status" value="1"/>
</dbReference>
<name>A0A077WBM2_9FUNG</name>
<evidence type="ECO:0000256" key="4">
    <source>
        <dbReference type="ARBA" id="ARBA00009461"/>
    </source>
</evidence>
<comment type="subcellular location">
    <subcellularLocation>
        <location evidence="3">Cytoplasm</location>
    </subcellularLocation>
    <subcellularLocation>
        <location evidence="2">Nucleus</location>
    </subcellularLocation>
</comment>
<feature type="region of interest" description="Disordered" evidence="9">
    <location>
        <begin position="438"/>
        <end position="463"/>
    </location>
</feature>
<evidence type="ECO:0000313" key="11">
    <source>
        <dbReference type="EMBL" id="CDS03538.1"/>
    </source>
</evidence>
<evidence type="ECO:0000256" key="3">
    <source>
        <dbReference type="ARBA" id="ARBA00004496"/>
    </source>
</evidence>
<dbReference type="EMBL" id="LK023313">
    <property type="protein sequence ID" value="CDS03538.1"/>
    <property type="molecule type" value="Genomic_DNA"/>
</dbReference>
<gene>
    <name evidence="11" type="ORF">LRAMOSA00940</name>
</gene>
<keyword evidence="7" id="KW-0539">Nucleus</keyword>
<dbReference type="GO" id="GO:0005634">
    <property type="term" value="C:nucleus"/>
    <property type="evidence" value="ECO:0007669"/>
    <property type="project" value="UniProtKB-SubCell"/>
</dbReference>
<feature type="coiled-coil region" evidence="8">
    <location>
        <begin position="188"/>
        <end position="224"/>
    </location>
</feature>
<reference evidence="11" key="1">
    <citation type="journal article" date="2014" name="Genome Announc.">
        <title>De novo whole-genome sequence and genome annotation of Lichtheimia ramosa.</title>
        <authorList>
            <person name="Linde J."/>
            <person name="Schwartze V."/>
            <person name="Binder U."/>
            <person name="Lass-Florl C."/>
            <person name="Voigt K."/>
            <person name="Horn F."/>
        </authorList>
    </citation>
    <scope>NUCLEOTIDE SEQUENCE</scope>
    <source>
        <strain evidence="11">JMRC FSU:6197</strain>
    </source>
</reference>
<comment type="function">
    <text evidence="1">May be involved in a process influencing telomere capping.</text>
</comment>
<evidence type="ECO:0000256" key="9">
    <source>
        <dbReference type="SAM" id="MobiDB-lite"/>
    </source>
</evidence>
<organism evidence="11">
    <name type="scientific">Lichtheimia ramosa</name>
    <dbReference type="NCBI Taxonomy" id="688394"/>
    <lineage>
        <taxon>Eukaryota</taxon>
        <taxon>Fungi</taxon>
        <taxon>Fungi incertae sedis</taxon>
        <taxon>Mucoromycota</taxon>
        <taxon>Mucoromycotina</taxon>
        <taxon>Mucoromycetes</taxon>
        <taxon>Mucorales</taxon>
        <taxon>Lichtheimiaceae</taxon>
        <taxon>Lichtheimia</taxon>
    </lineage>
</organism>
<feature type="region of interest" description="Disordered" evidence="9">
    <location>
        <begin position="31"/>
        <end position="113"/>
    </location>
</feature>
<comment type="similarity">
    <text evidence="4">Belongs to the RTC4 family.</text>
</comment>